<gene>
    <name evidence="4" type="ORF">JCM17844_00740</name>
    <name evidence="5" type="ORF">JCM17845_08590</name>
</gene>
<sequence length="298" mass="32900">MIERAAERLYKDRKGAGPVSGSGSHAQEKKPDRAAALSSTEGSESSQEVHIDLDALAAHGYLTPKSMRSQLAEEMRLIKRTVVQTFWFQEVDRANLIMVSSAFPGEGKSFVSLNLAISLACEVDFHVLLVDADFERPVIFDRLGLGRGPGLMDLLKNPDLDMSEIIMRTNIDRLSVIGPGSRDDMSTELLASQRMQQIAQEMADRYPDRLIIFDTPPLLSCSEPAVLAELMGQAVFVVEADSTQKEAIEKAVELVPSSCKLGLVLNKSTPGLGDKHYPYYGYRGYRDVEDDHPAAKKR</sequence>
<dbReference type="InterPro" id="IPR005702">
    <property type="entry name" value="Wzc-like_C"/>
</dbReference>
<feature type="compositionally biased region" description="Polar residues" evidence="3">
    <location>
        <begin position="37"/>
        <end position="46"/>
    </location>
</feature>
<feature type="compositionally biased region" description="Basic and acidic residues" evidence="3">
    <location>
        <begin position="1"/>
        <end position="15"/>
    </location>
</feature>
<evidence type="ECO:0000313" key="4">
    <source>
        <dbReference type="EMBL" id="GEQ96437.1"/>
    </source>
</evidence>
<dbReference type="Proteomes" id="UP000322084">
    <property type="component" value="Unassembled WGS sequence"/>
</dbReference>
<dbReference type="Proteomes" id="UP000325187">
    <property type="component" value="Unassembled WGS sequence"/>
</dbReference>
<dbReference type="NCBIfam" id="TIGR03018">
    <property type="entry name" value="pepcterm_TyrKin"/>
    <property type="match status" value="1"/>
</dbReference>
<dbReference type="Gene3D" id="3.40.50.300">
    <property type="entry name" value="P-loop containing nucleotide triphosphate hydrolases"/>
    <property type="match status" value="1"/>
</dbReference>
<dbReference type="PANTHER" id="PTHR32309:SF13">
    <property type="entry name" value="FERRIC ENTEROBACTIN TRANSPORT PROTEIN FEPE"/>
    <property type="match status" value="1"/>
</dbReference>
<dbReference type="EMBL" id="BKCM01000003">
    <property type="protein sequence ID" value="GER00236.1"/>
    <property type="molecule type" value="Genomic_DNA"/>
</dbReference>
<dbReference type="CDD" id="cd05387">
    <property type="entry name" value="BY-kinase"/>
    <property type="match status" value="1"/>
</dbReference>
<accession>A0A5A7MZM1</accession>
<reference evidence="6 7" key="1">
    <citation type="submission" date="2019-09" db="EMBL/GenBank/DDBJ databases">
        <title>NBRP : Genome information of microbial organism related human and environment.</title>
        <authorList>
            <person name="Hattori M."/>
            <person name="Oshima K."/>
            <person name="Inaba H."/>
            <person name="Suda W."/>
            <person name="Sakamoto M."/>
            <person name="Iino T."/>
            <person name="Kitahara M."/>
            <person name="Oshida Y."/>
            <person name="Iida T."/>
            <person name="Kudo T."/>
            <person name="Itoh T."/>
            <person name="Ohkuma M."/>
        </authorList>
    </citation>
    <scope>NUCLEOTIDE SEQUENCE [LARGE SCALE GENOMIC DNA]</scope>
    <source>
        <strain evidence="4 6">Hi-2</strain>
        <strain evidence="5 7">Mie-1</strain>
    </source>
</reference>
<dbReference type="InterPro" id="IPR027417">
    <property type="entry name" value="P-loop_NTPase"/>
</dbReference>
<feature type="region of interest" description="Disordered" evidence="3">
    <location>
        <begin position="1"/>
        <end position="48"/>
    </location>
</feature>
<evidence type="ECO:0000256" key="2">
    <source>
        <dbReference type="ARBA" id="ARBA00022840"/>
    </source>
</evidence>
<dbReference type="GO" id="GO:0005886">
    <property type="term" value="C:plasma membrane"/>
    <property type="evidence" value="ECO:0007669"/>
    <property type="project" value="TreeGrafter"/>
</dbReference>
<dbReference type="AlphaFoldDB" id="A0A5A7MZM1"/>
<comment type="caution">
    <text evidence="5">The sequence shown here is derived from an EMBL/GenBank/DDBJ whole genome shotgun (WGS) entry which is preliminary data.</text>
</comment>
<protein>
    <submittedName>
        <fullName evidence="5">Chromosome partitioning ATPase</fullName>
    </submittedName>
</protein>
<evidence type="ECO:0000256" key="1">
    <source>
        <dbReference type="ARBA" id="ARBA00022741"/>
    </source>
</evidence>
<evidence type="ECO:0000313" key="6">
    <source>
        <dbReference type="Proteomes" id="UP000322084"/>
    </source>
</evidence>
<accession>A0A5A7MKM2</accession>
<dbReference type="GO" id="GO:0004713">
    <property type="term" value="F:protein tyrosine kinase activity"/>
    <property type="evidence" value="ECO:0007669"/>
    <property type="project" value="TreeGrafter"/>
</dbReference>
<evidence type="ECO:0000313" key="5">
    <source>
        <dbReference type="EMBL" id="GER00236.1"/>
    </source>
</evidence>
<keyword evidence="7" id="KW-1185">Reference proteome</keyword>
<keyword evidence="2" id="KW-0067">ATP-binding</keyword>
<dbReference type="SUPFAM" id="SSF52540">
    <property type="entry name" value="P-loop containing nucleoside triphosphate hydrolases"/>
    <property type="match status" value="1"/>
</dbReference>
<proteinExistence type="predicted"/>
<dbReference type="EMBL" id="BKCL01000001">
    <property type="protein sequence ID" value="GEQ96437.1"/>
    <property type="molecule type" value="Genomic_DNA"/>
</dbReference>
<dbReference type="InterPro" id="IPR050445">
    <property type="entry name" value="Bact_polysacc_biosynth/exp"/>
</dbReference>
<name>A0A5A7MZM1_9PROT</name>
<evidence type="ECO:0000256" key="3">
    <source>
        <dbReference type="SAM" id="MobiDB-lite"/>
    </source>
</evidence>
<evidence type="ECO:0000313" key="7">
    <source>
        <dbReference type="Proteomes" id="UP000325187"/>
    </source>
</evidence>
<keyword evidence="1" id="KW-0547">Nucleotide-binding</keyword>
<dbReference type="PANTHER" id="PTHR32309">
    <property type="entry name" value="TYROSINE-PROTEIN KINASE"/>
    <property type="match status" value="1"/>
</dbReference>
<organism evidence="5 7">
    <name type="scientific">Iodidimonas gelatinilytica</name>
    <dbReference type="NCBI Taxonomy" id="1236966"/>
    <lineage>
        <taxon>Bacteria</taxon>
        <taxon>Pseudomonadati</taxon>
        <taxon>Pseudomonadota</taxon>
        <taxon>Alphaproteobacteria</taxon>
        <taxon>Iodidimonadales</taxon>
        <taxon>Iodidimonadaceae</taxon>
        <taxon>Iodidimonas</taxon>
    </lineage>
</organism>